<dbReference type="AlphaFoldDB" id="A0A169BVY5"/>
<protein>
    <submittedName>
        <fullName evidence="2">Uncharacterized protein</fullName>
    </submittedName>
</protein>
<feature type="region of interest" description="Disordered" evidence="1">
    <location>
        <begin position="237"/>
        <end position="258"/>
    </location>
</feature>
<dbReference type="Proteomes" id="UP000077071">
    <property type="component" value="Chromosome"/>
</dbReference>
<evidence type="ECO:0000313" key="2">
    <source>
        <dbReference type="EMBL" id="AND15995.1"/>
    </source>
</evidence>
<accession>A0A169BVY5</accession>
<name>A0A169BVY5_9MICO</name>
<organism evidence="2 3">
    <name type="scientific">Rathayibacter tritici</name>
    <dbReference type="NCBI Taxonomy" id="33888"/>
    <lineage>
        <taxon>Bacteria</taxon>
        <taxon>Bacillati</taxon>
        <taxon>Actinomycetota</taxon>
        <taxon>Actinomycetes</taxon>
        <taxon>Micrococcales</taxon>
        <taxon>Microbacteriaceae</taxon>
        <taxon>Rathayibacter</taxon>
    </lineage>
</organism>
<dbReference type="EMBL" id="CP015515">
    <property type="protein sequence ID" value="AND15995.1"/>
    <property type="molecule type" value="Genomic_DNA"/>
</dbReference>
<sequence>MTPPSPSLPERLQHARAEVSVLAGTTPERRVRPLREATELVARGDTADPAALLDAVDSLIGLVTRAEVQLSTVERSVRDDLDRAATLSDLRTSAQLASAADVATACATAQSLLLDADEARSAGARHDPAALLVLLLDADSALDAVVAGYRKPRAQAERQLLLLDAARTAARLGAESVLLLARVHGGRVSAAPRILAEETLAQLDAVARRAAADPSGALLDARSAADRACSALDETLIDLDGAPPSPRPSAVPGGLPAA</sequence>
<dbReference type="KEGG" id="rtn:A6122_0842"/>
<proteinExistence type="predicted"/>
<dbReference type="OrthoDB" id="5126086at2"/>
<gene>
    <name evidence="2" type="ORF">A6122_0842</name>
</gene>
<evidence type="ECO:0000313" key="3">
    <source>
        <dbReference type="Proteomes" id="UP000077071"/>
    </source>
</evidence>
<keyword evidence="3" id="KW-1185">Reference proteome</keyword>
<reference evidence="2 3" key="1">
    <citation type="submission" date="2016-05" db="EMBL/GenBank/DDBJ databases">
        <title>Complete genome sequence of Rathayibacter tritici NCPPB 1953.</title>
        <authorList>
            <person name="Park J."/>
            <person name="Lee H.-H."/>
            <person name="Lee S.-W."/>
            <person name="Seo Y.-S."/>
        </authorList>
    </citation>
    <scope>NUCLEOTIDE SEQUENCE [LARGE SCALE GENOMIC DNA]</scope>
    <source>
        <strain evidence="2 3">NCPPB 1953</strain>
    </source>
</reference>
<dbReference type="PATRIC" id="fig|33888.3.peg.937"/>
<evidence type="ECO:0000256" key="1">
    <source>
        <dbReference type="SAM" id="MobiDB-lite"/>
    </source>
</evidence>
<dbReference type="RefSeq" id="WP_068252014.1">
    <property type="nucleotide sequence ID" value="NZ_CP015515.1"/>
</dbReference>
<dbReference type="STRING" id="33888.A6122_0842"/>